<dbReference type="Proteomes" id="UP001341840">
    <property type="component" value="Unassembled WGS sequence"/>
</dbReference>
<comment type="caution">
    <text evidence="1">The sequence shown here is derived from an EMBL/GenBank/DDBJ whole genome shotgun (WGS) entry which is preliminary data.</text>
</comment>
<reference evidence="1 2" key="1">
    <citation type="journal article" date="2023" name="Plants (Basel)">
        <title>Bridging the Gap: Combining Genomics and Transcriptomics Approaches to Understand Stylosanthes scabra, an Orphan Legume from the Brazilian Caatinga.</title>
        <authorList>
            <person name="Ferreira-Neto J.R.C."/>
            <person name="da Silva M.D."/>
            <person name="Binneck E."/>
            <person name="de Melo N.F."/>
            <person name="da Silva R.H."/>
            <person name="de Melo A.L.T.M."/>
            <person name="Pandolfi V."/>
            <person name="Bustamante F.O."/>
            <person name="Brasileiro-Vidal A.C."/>
            <person name="Benko-Iseppon A.M."/>
        </authorList>
    </citation>
    <scope>NUCLEOTIDE SEQUENCE [LARGE SCALE GENOMIC DNA]</scope>
    <source>
        <tissue evidence="1">Leaves</tissue>
    </source>
</reference>
<protein>
    <submittedName>
        <fullName evidence="1">Uncharacterized protein</fullName>
    </submittedName>
</protein>
<evidence type="ECO:0000313" key="2">
    <source>
        <dbReference type="Proteomes" id="UP001341840"/>
    </source>
</evidence>
<dbReference type="EMBL" id="JASCZI010002254">
    <property type="protein sequence ID" value="MED6116017.1"/>
    <property type="molecule type" value="Genomic_DNA"/>
</dbReference>
<name>A0ABU6QWP0_9FABA</name>
<organism evidence="1 2">
    <name type="scientific">Stylosanthes scabra</name>
    <dbReference type="NCBI Taxonomy" id="79078"/>
    <lineage>
        <taxon>Eukaryota</taxon>
        <taxon>Viridiplantae</taxon>
        <taxon>Streptophyta</taxon>
        <taxon>Embryophyta</taxon>
        <taxon>Tracheophyta</taxon>
        <taxon>Spermatophyta</taxon>
        <taxon>Magnoliopsida</taxon>
        <taxon>eudicotyledons</taxon>
        <taxon>Gunneridae</taxon>
        <taxon>Pentapetalae</taxon>
        <taxon>rosids</taxon>
        <taxon>fabids</taxon>
        <taxon>Fabales</taxon>
        <taxon>Fabaceae</taxon>
        <taxon>Papilionoideae</taxon>
        <taxon>50 kb inversion clade</taxon>
        <taxon>dalbergioids sensu lato</taxon>
        <taxon>Dalbergieae</taxon>
        <taxon>Pterocarpus clade</taxon>
        <taxon>Stylosanthes</taxon>
    </lineage>
</organism>
<accession>A0ABU6QWP0</accession>
<sequence length="166" mass="18680">MAHVWSTFGTWFKRELVSLDEAWVILIESHLGHVGKHSGTIAPPRAPDVAPAEDTNWADDPTVDTIPNPLDHAILNAHASAWHKVIMANVDPKTHGTTFDMSHALLIYVLMTEGVVSLPRIMRDILLTRPMKHSRHLLPYPVFISRLASECRIPEYPGMSFTWCAR</sequence>
<proteinExistence type="predicted"/>
<evidence type="ECO:0000313" key="1">
    <source>
        <dbReference type="EMBL" id="MED6116017.1"/>
    </source>
</evidence>
<keyword evidence="2" id="KW-1185">Reference proteome</keyword>
<gene>
    <name evidence="1" type="ORF">PIB30_096151</name>
</gene>